<dbReference type="AlphaFoldDB" id="A0A4Z1JFR7"/>
<dbReference type="Gene3D" id="3.30.710.10">
    <property type="entry name" value="Potassium Channel Kv1.1, Chain A"/>
    <property type="match status" value="1"/>
</dbReference>
<reference evidence="1 2" key="1">
    <citation type="submission" date="2017-12" db="EMBL/GenBank/DDBJ databases">
        <title>Comparative genomics of Botrytis spp.</title>
        <authorList>
            <person name="Valero-Jimenez C.A."/>
            <person name="Tapia P."/>
            <person name="Veloso J."/>
            <person name="Silva-Moreno E."/>
            <person name="Staats M."/>
            <person name="Valdes J.H."/>
            <person name="Van Kan J.A.L."/>
        </authorList>
    </citation>
    <scope>NUCLEOTIDE SEQUENCE [LARGE SCALE GENOMIC DNA]</scope>
    <source>
        <strain evidence="1 2">MUCL2120</strain>
    </source>
</reference>
<sequence>MSSQPMAFHSSIFNFSSKINDKLQIKDWSNKSNNGKPSTPSIHFIIEPKGDLTIRLIDKKTTIDPVTERKSEQTTVLATYRVSRKVLTDNSSVFNTCLEGWAKESKQTTVDIEDGTVKSYELWFRILHQDMIDDMYDLEAEEIYKAIQICGYRQMHDGIKKLRDWSPQWFKNQKIEKKSLDDMRSFLYLTHELDRIEEFQFITRKLAYGMADHIQEANPSRHRHLHLPSRVMGSLNSARGSLHVKLLKGVFDPLDWFIHQRCSCKELSSFAYITGLSKMKIWPIESANKKSIQEILDSFDKFVCVIPERACMNCRVHLNSIAIKRIRNEIQSSFHGLCLDCMYKSTEGSDMAFVYYQSDLEKEYSMSCRIHHGQSS</sequence>
<accession>A0A4Z1JFR7</accession>
<dbReference type="STRING" id="278944.A0A4Z1JFR7"/>
<comment type="caution">
    <text evidence="1">The sequence shown here is derived from an EMBL/GenBank/DDBJ whole genome shotgun (WGS) entry which is preliminary data.</text>
</comment>
<evidence type="ECO:0000313" key="1">
    <source>
        <dbReference type="EMBL" id="TGO70172.1"/>
    </source>
</evidence>
<evidence type="ECO:0008006" key="3">
    <source>
        <dbReference type="Google" id="ProtNLM"/>
    </source>
</evidence>
<dbReference type="OrthoDB" id="268428at2759"/>
<keyword evidence="2" id="KW-1185">Reference proteome</keyword>
<dbReference type="InterPro" id="IPR011333">
    <property type="entry name" value="SKP1/BTB/POZ_sf"/>
</dbReference>
<name>A0A4Z1JFR7_9HELO</name>
<proteinExistence type="predicted"/>
<protein>
    <recommendedName>
        <fullName evidence="3">BTB domain-containing protein</fullName>
    </recommendedName>
</protein>
<dbReference type="Proteomes" id="UP000297452">
    <property type="component" value="Unassembled WGS sequence"/>
</dbReference>
<organism evidence="1 2">
    <name type="scientific">Botryotinia narcissicola</name>
    <dbReference type="NCBI Taxonomy" id="278944"/>
    <lineage>
        <taxon>Eukaryota</taxon>
        <taxon>Fungi</taxon>
        <taxon>Dikarya</taxon>
        <taxon>Ascomycota</taxon>
        <taxon>Pezizomycotina</taxon>
        <taxon>Leotiomycetes</taxon>
        <taxon>Helotiales</taxon>
        <taxon>Sclerotiniaceae</taxon>
        <taxon>Botryotinia</taxon>
    </lineage>
</organism>
<gene>
    <name evidence="1" type="ORF">BOTNAR_0003g00660</name>
</gene>
<dbReference type="EMBL" id="PQXJ01000003">
    <property type="protein sequence ID" value="TGO70172.1"/>
    <property type="molecule type" value="Genomic_DNA"/>
</dbReference>
<evidence type="ECO:0000313" key="2">
    <source>
        <dbReference type="Proteomes" id="UP000297452"/>
    </source>
</evidence>